<dbReference type="PANTHER" id="PTHR14136:SF17">
    <property type="entry name" value="BTB_POZ DOMAIN-CONTAINING PROTEIN KCTD9"/>
    <property type="match status" value="1"/>
</dbReference>
<gene>
    <name evidence="1" type="ordered locus">AMIS_22750</name>
</gene>
<proteinExistence type="predicted"/>
<dbReference type="EMBL" id="AP012319">
    <property type="protein sequence ID" value="BAL87495.1"/>
    <property type="molecule type" value="Genomic_DNA"/>
</dbReference>
<dbReference type="AlphaFoldDB" id="I0H3A8"/>
<dbReference type="OrthoDB" id="2579959at2"/>
<protein>
    <recommendedName>
        <fullName evidence="3">Pentapeptide repeat-containing protein</fullName>
    </recommendedName>
</protein>
<dbReference type="STRING" id="512565.AMIS_22750"/>
<dbReference type="InterPro" id="IPR001646">
    <property type="entry name" value="5peptide_repeat"/>
</dbReference>
<accession>I0H3A8</accession>
<evidence type="ECO:0008006" key="3">
    <source>
        <dbReference type="Google" id="ProtNLM"/>
    </source>
</evidence>
<evidence type="ECO:0000313" key="2">
    <source>
        <dbReference type="Proteomes" id="UP000007882"/>
    </source>
</evidence>
<reference evidence="1 2" key="1">
    <citation type="submission" date="2012-02" db="EMBL/GenBank/DDBJ databases">
        <title>Complete genome sequence of Actinoplanes missouriensis 431 (= NBRC 102363).</title>
        <authorList>
            <person name="Ohnishi Y."/>
            <person name="Ishikawa J."/>
            <person name="Sekine M."/>
            <person name="Hosoyama A."/>
            <person name="Harada T."/>
            <person name="Narita H."/>
            <person name="Hata T."/>
            <person name="Konno Y."/>
            <person name="Tutikane K."/>
            <person name="Fujita N."/>
            <person name="Horinouchi S."/>
            <person name="Hayakawa M."/>
        </authorList>
    </citation>
    <scope>NUCLEOTIDE SEQUENCE [LARGE SCALE GENOMIC DNA]</scope>
    <source>
        <strain evidence="2">ATCC 14538 / DSM 43046 / CBS 188.64 / JCM 3121 / NBRC 102363 / NCIMB 12654 / NRRL B-3342 / UNCC 431</strain>
    </source>
</reference>
<dbReference type="HOGENOM" id="CLU_033401_5_5_11"/>
<sequence>MAARSIVTTRDWDAGAGRLTRHERVEFSGLDLCETDLQGVEFDGCTFRDARFNCSQQADVAYLNCTFVNCNFFDATLANCKTVGSHFERCTFDITTVDGGDWSFTSLIRADLSSATLTGVRMREADLTGAKLTDGIVRDCDLSGATLTAADLTGCDLRGSDLSALNPTETAIRNAVITVEQAVTVAMSLGLQIRD</sequence>
<dbReference type="Gene3D" id="2.160.20.80">
    <property type="entry name" value="E3 ubiquitin-protein ligase SopA"/>
    <property type="match status" value="1"/>
</dbReference>
<dbReference type="PATRIC" id="fig|512565.3.peg.2271"/>
<keyword evidence="2" id="KW-1185">Reference proteome</keyword>
<dbReference type="RefSeq" id="WP_014442390.1">
    <property type="nucleotide sequence ID" value="NC_017093.1"/>
</dbReference>
<organism evidence="1 2">
    <name type="scientific">Actinoplanes missouriensis (strain ATCC 14538 / DSM 43046 / CBS 188.64 / JCM 3121 / NBRC 102363 / NCIMB 12654 / NRRL B-3342 / UNCC 431)</name>
    <dbReference type="NCBI Taxonomy" id="512565"/>
    <lineage>
        <taxon>Bacteria</taxon>
        <taxon>Bacillati</taxon>
        <taxon>Actinomycetota</taxon>
        <taxon>Actinomycetes</taxon>
        <taxon>Micromonosporales</taxon>
        <taxon>Micromonosporaceae</taxon>
        <taxon>Actinoplanes</taxon>
    </lineage>
</organism>
<dbReference type="Proteomes" id="UP000007882">
    <property type="component" value="Chromosome"/>
</dbReference>
<dbReference type="SUPFAM" id="SSF141571">
    <property type="entry name" value="Pentapeptide repeat-like"/>
    <property type="match status" value="1"/>
</dbReference>
<name>I0H3A8_ACTM4</name>
<dbReference type="eggNOG" id="COG1357">
    <property type="taxonomic scope" value="Bacteria"/>
</dbReference>
<dbReference type="Pfam" id="PF00805">
    <property type="entry name" value="Pentapeptide"/>
    <property type="match status" value="2"/>
</dbReference>
<dbReference type="InterPro" id="IPR051082">
    <property type="entry name" value="Pentapeptide-BTB/POZ_domain"/>
</dbReference>
<evidence type="ECO:0000313" key="1">
    <source>
        <dbReference type="EMBL" id="BAL87495.1"/>
    </source>
</evidence>
<dbReference type="KEGG" id="ams:AMIS_22750"/>
<dbReference type="PANTHER" id="PTHR14136">
    <property type="entry name" value="BTB_POZ DOMAIN-CONTAINING PROTEIN KCTD9"/>
    <property type="match status" value="1"/>
</dbReference>